<evidence type="ECO:0000313" key="4">
    <source>
        <dbReference type="Proteomes" id="UP000663508"/>
    </source>
</evidence>
<dbReference type="InterPro" id="IPR003121">
    <property type="entry name" value="SWIB_MDM2_domain"/>
</dbReference>
<feature type="region of interest" description="Disordered" evidence="1">
    <location>
        <begin position="1"/>
        <end position="70"/>
    </location>
</feature>
<evidence type="ECO:0000256" key="1">
    <source>
        <dbReference type="SAM" id="MobiDB-lite"/>
    </source>
</evidence>
<dbReference type="PANTHER" id="PTHR13844">
    <property type="entry name" value="SWI/SNF-RELATED MATRIX-ASSOCIATED ACTIN-DEPENDENT REGULATOR OF CHROMATIN SUBFAMILY D"/>
    <property type="match status" value="1"/>
</dbReference>
<protein>
    <recommendedName>
        <fullName evidence="2">DM2 domain-containing protein</fullName>
    </recommendedName>
</protein>
<dbReference type="CDD" id="cd10567">
    <property type="entry name" value="SWIB-MDM2_like"/>
    <property type="match status" value="1"/>
</dbReference>
<dbReference type="InterPro" id="IPR019835">
    <property type="entry name" value="SWIB_domain"/>
</dbReference>
<gene>
    <name evidence="3" type="ORF">mvi_08650</name>
</gene>
<proteinExistence type="predicted"/>
<dbReference type="SMART" id="SM00151">
    <property type="entry name" value="SWIB"/>
    <property type="match status" value="1"/>
</dbReference>
<dbReference type="Proteomes" id="UP000663508">
    <property type="component" value="Chromosome"/>
</dbReference>
<evidence type="ECO:0000259" key="2">
    <source>
        <dbReference type="PROSITE" id="PS51925"/>
    </source>
</evidence>
<dbReference type="PROSITE" id="PS51925">
    <property type="entry name" value="SWIB_MDM2"/>
    <property type="match status" value="1"/>
</dbReference>
<dbReference type="Gene3D" id="1.10.245.10">
    <property type="entry name" value="SWIB/MDM2 domain"/>
    <property type="match status" value="1"/>
</dbReference>
<dbReference type="RefSeq" id="WP_207181593.1">
    <property type="nucleotide sequence ID" value="NZ_AP024145.1"/>
</dbReference>
<dbReference type="SUPFAM" id="SSF47592">
    <property type="entry name" value="SWIB/MDM2 domain"/>
    <property type="match status" value="1"/>
</dbReference>
<feature type="compositionally biased region" description="Basic and acidic residues" evidence="1">
    <location>
        <begin position="7"/>
        <end position="17"/>
    </location>
</feature>
<feature type="compositionally biased region" description="Basic and acidic residues" evidence="1">
    <location>
        <begin position="29"/>
        <end position="41"/>
    </location>
</feature>
<dbReference type="InterPro" id="IPR036885">
    <property type="entry name" value="SWIB_MDM2_dom_sf"/>
</dbReference>
<name>A0A8H8WQE3_9HYPH</name>
<reference evidence="3" key="1">
    <citation type="submission" date="2020-11" db="EMBL/GenBank/DDBJ databases">
        <title>Complete genome sequence of a novel pathogenic Methylobacterium strain isolated from rice in Vietnam.</title>
        <authorList>
            <person name="Lai K."/>
            <person name="Okazaki S."/>
            <person name="Higashi K."/>
            <person name="Mori H."/>
            <person name="Toyoda A."/>
            <person name="Kurokawa K."/>
        </authorList>
    </citation>
    <scope>NUCLEOTIDE SEQUENCE</scope>
    <source>
        <strain evidence="3">VL1</strain>
    </source>
</reference>
<accession>A0A8H8WQE3</accession>
<dbReference type="EMBL" id="AP024145">
    <property type="protein sequence ID" value="BCM82404.1"/>
    <property type="molecule type" value="Genomic_DNA"/>
</dbReference>
<feature type="domain" description="DM2" evidence="2">
    <location>
        <begin position="62"/>
        <end position="138"/>
    </location>
</feature>
<evidence type="ECO:0000313" key="3">
    <source>
        <dbReference type="EMBL" id="BCM82404.1"/>
    </source>
</evidence>
<sequence length="138" mass="14885">MAIKTTKKAETKAEPEAAPKAAPKATKAAAKDTAKDDDAGEAKGAAKGKKVAAPKSGDKPNALQKPLQPTPELAAIVGDSPIPRGEVVSKVWEYIRKHSLQNPENKREILADDKLKKVFGKDKATMFEMNKYLAQHLK</sequence>
<dbReference type="KEGG" id="mind:mvi_08650"/>
<dbReference type="AlphaFoldDB" id="A0A8H8WQE3"/>
<organism evidence="3 4">
    <name type="scientific">Methylobacterium indicum</name>
    <dbReference type="NCBI Taxonomy" id="1775910"/>
    <lineage>
        <taxon>Bacteria</taxon>
        <taxon>Pseudomonadati</taxon>
        <taxon>Pseudomonadota</taxon>
        <taxon>Alphaproteobacteria</taxon>
        <taxon>Hyphomicrobiales</taxon>
        <taxon>Methylobacteriaceae</taxon>
        <taxon>Methylobacterium</taxon>
    </lineage>
</organism>
<dbReference type="Pfam" id="PF02201">
    <property type="entry name" value="SWIB"/>
    <property type="match status" value="1"/>
</dbReference>
<feature type="compositionally biased region" description="Low complexity" evidence="1">
    <location>
        <begin position="18"/>
        <end position="28"/>
    </location>
</feature>